<dbReference type="Proteomes" id="UP000887540">
    <property type="component" value="Unplaced"/>
</dbReference>
<keyword evidence="2" id="KW-1185">Reference proteome</keyword>
<evidence type="ECO:0000313" key="3">
    <source>
        <dbReference type="WBParaSite" id="ACRNAN_scaffold15208.g13297.t1"/>
    </source>
</evidence>
<organism evidence="2 3">
    <name type="scientific">Acrobeloides nanus</name>
    <dbReference type="NCBI Taxonomy" id="290746"/>
    <lineage>
        <taxon>Eukaryota</taxon>
        <taxon>Metazoa</taxon>
        <taxon>Ecdysozoa</taxon>
        <taxon>Nematoda</taxon>
        <taxon>Chromadorea</taxon>
        <taxon>Rhabditida</taxon>
        <taxon>Tylenchina</taxon>
        <taxon>Cephalobomorpha</taxon>
        <taxon>Cephaloboidea</taxon>
        <taxon>Cephalobidae</taxon>
        <taxon>Acrobeloides</taxon>
    </lineage>
</organism>
<protein>
    <submittedName>
        <fullName evidence="3">Transposase</fullName>
    </submittedName>
</protein>
<accession>A0A914CVL2</accession>
<feature type="region of interest" description="Disordered" evidence="1">
    <location>
        <begin position="1"/>
        <end position="25"/>
    </location>
</feature>
<sequence>MGPKTDPIKAVDPKKATKKSISSPTKFSKPVFTPTIDANKIVTDTTSAVATIKNYVQTQKAISPQSESLMMMEMLMAVFEQQQVLIRTLLSKPVLDGVLPIDQEEKERRRSIVVCGLKESMEPTHRGKFKQDFEQVEKLLDTLDIECGPIHVYRMRKPINNKPRFLKVVLPTSFYQSQCLKNAKTLKAAPGYDGVFIRPSMTKEQRQADYELRVRLRELNKDGISHRIFRGEIVPIKNSGN</sequence>
<proteinExistence type="predicted"/>
<feature type="compositionally biased region" description="Basic and acidic residues" evidence="1">
    <location>
        <begin position="1"/>
        <end position="15"/>
    </location>
</feature>
<name>A0A914CVL2_9BILA</name>
<evidence type="ECO:0000313" key="2">
    <source>
        <dbReference type="Proteomes" id="UP000887540"/>
    </source>
</evidence>
<evidence type="ECO:0000256" key="1">
    <source>
        <dbReference type="SAM" id="MobiDB-lite"/>
    </source>
</evidence>
<dbReference type="AlphaFoldDB" id="A0A914CVL2"/>
<dbReference type="WBParaSite" id="ACRNAN_scaffold15208.g13297.t1">
    <property type="protein sequence ID" value="ACRNAN_scaffold15208.g13297.t1"/>
    <property type="gene ID" value="ACRNAN_scaffold15208.g13297"/>
</dbReference>
<reference evidence="3" key="1">
    <citation type="submission" date="2022-11" db="UniProtKB">
        <authorList>
            <consortium name="WormBaseParasite"/>
        </authorList>
    </citation>
    <scope>IDENTIFICATION</scope>
</reference>